<keyword evidence="2" id="KW-1185">Reference proteome</keyword>
<sequence length="46" mass="5054">MVFPVVTGRTGANAISAGWPDRDLELVESRTFDGRSQLLRSVPTLH</sequence>
<organism evidence="1 2">
    <name type="scientific">Nakamurella leprariae</name>
    <dbReference type="NCBI Taxonomy" id="2803911"/>
    <lineage>
        <taxon>Bacteria</taxon>
        <taxon>Bacillati</taxon>
        <taxon>Actinomycetota</taxon>
        <taxon>Actinomycetes</taxon>
        <taxon>Nakamurellales</taxon>
        <taxon>Nakamurellaceae</taxon>
        <taxon>Nakamurella</taxon>
    </lineage>
</organism>
<dbReference type="AlphaFoldDB" id="A0A938YHB2"/>
<evidence type="ECO:0000313" key="1">
    <source>
        <dbReference type="EMBL" id="MBM9469603.1"/>
    </source>
</evidence>
<evidence type="ECO:0008006" key="3">
    <source>
        <dbReference type="Google" id="ProtNLM"/>
    </source>
</evidence>
<comment type="caution">
    <text evidence="1">The sequence shown here is derived from an EMBL/GenBank/DDBJ whole genome shotgun (WGS) entry which is preliminary data.</text>
</comment>
<dbReference type="RefSeq" id="WP_205262569.1">
    <property type="nucleotide sequence ID" value="NZ_JAERWK010000031.1"/>
</dbReference>
<name>A0A938YHB2_9ACTN</name>
<proteinExistence type="predicted"/>
<dbReference type="Proteomes" id="UP000663792">
    <property type="component" value="Unassembled WGS sequence"/>
</dbReference>
<reference evidence="1" key="1">
    <citation type="submission" date="2021-01" db="EMBL/GenBank/DDBJ databases">
        <title>YIM 132084 draft genome.</title>
        <authorList>
            <person name="An D."/>
        </authorList>
    </citation>
    <scope>NUCLEOTIDE SEQUENCE</scope>
    <source>
        <strain evidence="1">YIM 132084</strain>
    </source>
</reference>
<dbReference type="EMBL" id="JAERWK010000031">
    <property type="protein sequence ID" value="MBM9469603.1"/>
    <property type="molecule type" value="Genomic_DNA"/>
</dbReference>
<evidence type="ECO:0000313" key="2">
    <source>
        <dbReference type="Proteomes" id="UP000663792"/>
    </source>
</evidence>
<gene>
    <name evidence="1" type="ORF">JL106_20150</name>
</gene>
<protein>
    <recommendedName>
        <fullName evidence="3">Bacterial bifunctional deaminase-reductase C-terminal domain-containing protein</fullName>
    </recommendedName>
</protein>
<accession>A0A938YHB2</accession>